<keyword evidence="8 9" id="KW-0472">Membrane</keyword>
<feature type="transmembrane region" description="Helical" evidence="9">
    <location>
        <begin position="290"/>
        <end position="309"/>
    </location>
</feature>
<feature type="transmembrane region" description="Helical" evidence="9">
    <location>
        <begin position="88"/>
        <end position="105"/>
    </location>
</feature>
<sequence length="399" mass="42032">MKRMAELVPDSLQKVYKYTTIRYPTLALFCTGVSFAVTLPYQSIFLIEVLGFSPQSYSMMMTVISLVTVSASLSVGIFSDRLKSRRPIILAAAVLGFLGYGIVHLTTNTMAVTAALCVVIPLSSIAFPQLFGVLRANVAIVDPDTSGSIMSTARMIFALSWVIAPPVIGIVVNQTNNIQVVYAIASIISLISFGIFLSPSRVVPAASVVKPLRLTSLAETFTVAAMIRIVLVSVIIASHALNAALMPLIVSRNGVGSIRDVGIIVGAVALIEIPSMIIWGNIVQKRSARFALATGGLIFASYLALLSVASQLWQIYLLIPLNAVGAAAILSISIPFLQDIARDRPGLGSSLISVTNFVGAGISAVIFASGAIVGYSSTAVIGAIICLLAAGTLLRLRHP</sequence>
<organism evidence="12">
    <name type="scientific">Rhizobium rhizogenes</name>
    <name type="common">Agrobacterium rhizogenes</name>
    <dbReference type="NCBI Taxonomy" id="359"/>
    <lineage>
        <taxon>Bacteria</taxon>
        <taxon>Pseudomonadati</taxon>
        <taxon>Pseudomonadota</taxon>
        <taxon>Alphaproteobacteria</taxon>
        <taxon>Hyphomicrobiales</taxon>
        <taxon>Rhizobiaceae</taxon>
        <taxon>Rhizobium/Agrobacterium group</taxon>
        <taxon>Rhizobium</taxon>
    </lineage>
</organism>
<dbReference type="GO" id="GO:0022857">
    <property type="term" value="F:transmembrane transporter activity"/>
    <property type="evidence" value="ECO:0007669"/>
    <property type="project" value="InterPro"/>
</dbReference>
<gene>
    <name evidence="11" type="ORF">pC5.7b_317</name>
    <name evidence="12" type="ORF">pC5.8b_327</name>
</gene>
<evidence type="ECO:0000256" key="4">
    <source>
        <dbReference type="ARBA" id="ARBA00022475"/>
    </source>
</evidence>
<feature type="transmembrane region" description="Helical" evidence="9">
    <location>
        <begin position="111"/>
        <end position="134"/>
    </location>
</feature>
<dbReference type="PANTHER" id="PTHR23535:SF2">
    <property type="entry name" value="SUGAR EFFLUX TRANSPORTER A-RELATED"/>
    <property type="match status" value="1"/>
</dbReference>
<dbReference type="InterPro" id="IPR020846">
    <property type="entry name" value="MFS_dom"/>
</dbReference>
<geneLocation type="plasmid" evidence="12">
    <name>pColt5.8b</name>
</geneLocation>
<dbReference type="InterPro" id="IPR011701">
    <property type="entry name" value="MFS"/>
</dbReference>
<dbReference type="PROSITE" id="PS50850">
    <property type="entry name" value="MFS"/>
    <property type="match status" value="1"/>
</dbReference>
<feature type="transmembrane region" description="Helical" evidence="9">
    <location>
        <begin position="155"/>
        <end position="172"/>
    </location>
</feature>
<keyword evidence="5" id="KW-0762">Sugar transport</keyword>
<evidence type="ECO:0000256" key="9">
    <source>
        <dbReference type="SAM" id="Phobius"/>
    </source>
</evidence>
<keyword evidence="4" id="KW-1003">Cell membrane</keyword>
<dbReference type="EMBL" id="MK318972">
    <property type="protein sequence ID" value="QCL09817.1"/>
    <property type="molecule type" value="Genomic_DNA"/>
</dbReference>
<evidence type="ECO:0000256" key="3">
    <source>
        <dbReference type="ARBA" id="ARBA00022448"/>
    </source>
</evidence>
<feature type="transmembrane region" description="Helical" evidence="9">
    <location>
        <begin position="379"/>
        <end position="396"/>
    </location>
</feature>
<evidence type="ECO:0000256" key="1">
    <source>
        <dbReference type="ARBA" id="ARBA00004651"/>
    </source>
</evidence>
<dbReference type="AlphaFoldDB" id="A0A7S5DST0"/>
<keyword evidence="12" id="KW-0614">Plasmid</keyword>
<keyword evidence="7 9" id="KW-1133">Transmembrane helix</keyword>
<dbReference type="InterPro" id="IPR036259">
    <property type="entry name" value="MFS_trans_sf"/>
</dbReference>
<keyword evidence="3" id="KW-0813">Transport</keyword>
<feature type="transmembrane region" description="Helical" evidence="9">
    <location>
        <begin position="217"/>
        <end position="241"/>
    </location>
</feature>
<name>A0A7S5DST0_RHIRH</name>
<feature type="domain" description="Major facilitator superfamily (MFS) profile" evidence="10">
    <location>
        <begin position="20"/>
        <end position="399"/>
    </location>
</feature>
<evidence type="ECO:0000256" key="5">
    <source>
        <dbReference type="ARBA" id="ARBA00022597"/>
    </source>
</evidence>
<feature type="transmembrane region" description="Helical" evidence="9">
    <location>
        <begin position="315"/>
        <end position="337"/>
    </location>
</feature>
<dbReference type="GO" id="GO:0005886">
    <property type="term" value="C:plasma membrane"/>
    <property type="evidence" value="ECO:0007669"/>
    <property type="project" value="UniProtKB-SubCell"/>
</dbReference>
<feature type="transmembrane region" description="Helical" evidence="9">
    <location>
        <begin position="349"/>
        <end position="373"/>
    </location>
</feature>
<accession>A0A7S5DST0</accession>
<evidence type="ECO:0000256" key="6">
    <source>
        <dbReference type="ARBA" id="ARBA00022692"/>
    </source>
</evidence>
<feature type="transmembrane region" description="Helical" evidence="9">
    <location>
        <begin position="178"/>
        <end position="197"/>
    </location>
</feature>
<dbReference type="PANTHER" id="PTHR23535">
    <property type="entry name" value="SUGAR EFFLUX TRANSPORTER A-RELATED"/>
    <property type="match status" value="1"/>
</dbReference>
<dbReference type="EMBL" id="MK318968">
    <property type="protein sequence ID" value="QCL09184.1"/>
    <property type="molecule type" value="Genomic_DNA"/>
</dbReference>
<comment type="subcellular location">
    <subcellularLocation>
        <location evidence="1">Cell membrane</location>
        <topology evidence="1">Multi-pass membrane protein</topology>
    </subcellularLocation>
</comment>
<evidence type="ECO:0000256" key="8">
    <source>
        <dbReference type="ARBA" id="ARBA00023136"/>
    </source>
</evidence>
<feature type="transmembrane region" description="Helical" evidence="9">
    <location>
        <begin position="21"/>
        <end position="44"/>
    </location>
</feature>
<evidence type="ECO:0000259" key="10">
    <source>
        <dbReference type="PROSITE" id="PS50850"/>
    </source>
</evidence>
<dbReference type="RefSeq" id="WP_200985113.1">
    <property type="nucleotide sequence ID" value="NZ_MK318968.1"/>
</dbReference>
<evidence type="ECO:0000313" key="12">
    <source>
        <dbReference type="EMBL" id="QCL09817.1"/>
    </source>
</evidence>
<evidence type="ECO:0000256" key="2">
    <source>
        <dbReference type="ARBA" id="ARBA00006523"/>
    </source>
</evidence>
<proteinExistence type="inferred from homology"/>
<reference evidence="12" key="1">
    <citation type="submission" date="2018-12" db="EMBL/GenBank/DDBJ databases">
        <title>Three Rhizobium rhizogenes strains isolated from the same crown gall tumor carry diverse plasmids.</title>
        <authorList>
            <person name="Pulawska J."/>
            <person name="Kuzmanovic N."/>
        </authorList>
    </citation>
    <scope>NUCLEOTIDE SEQUENCE</scope>
    <source>
        <strain evidence="11">C5.7</strain>
        <strain evidence="12">Colt5.8</strain>
        <plasmid evidence="11">pC5.7b</plasmid>
        <plasmid evidence="12">pColt5.8b</plasmid>
    </source>
</reference>
<protein>
    <submittedName>
        <fullName evidence="12">Major Facilitator Superfamily protein</fullName>
    </submittedName>
</protein>
<dbReference type="SUPFAM" id="SSF103473">
    <property type="entry name" value="MFS general substrate transporter"/>
    <property type="match status" value="2"/>
</dbReference>
<feature type="transmembrane region" description="Helical" evidence="9">
    <location>
        <begin position="261"/>
        <end position="283"/>
    </location>
</feature>
<comment type="similarity">
    <text evidence="2">Belongs to the major facilitator superfamily. Set transporter family.</text>
</comment>
<dbReference type="Gene3D" id="1.20.1250.20">
    <property type="entry name" value="MFS general substrate transporter like domains"/>
    <property type="match status" value="2"/>
</dbReference>
<evidence type="ECO:0000256" key="7">
    <source>
        <dbReference type="ARBA" id="ARBA00022989"/>
    </source>
</evidence>
<dbReference type="Pfam" id="PF07690">
    <property type="entry name" value="MFS_1"/>
    <property type="match status" value="1"/>
</dbReference>
<keyword evidence="6 9" id="KW-0812">Transmembrane</keyword>
<feature type="transmembrane region" description="Helical" evidence="9">
    <location>
        <begin position="56"/>
        <end position="76"/>
    </location>
</feature>
<geneLocation type="plasmid" evidence="11">
    <name>pC5.7b</name>
</geneLocation>
<evidence type="ECO:0000313" key="11">
    <source>
        <dbReference type="EMBL" id="QCL09184.1"/>
    </source>
</evidence>